<dbReference type="InterPro" id="IPR013118">
    <property type="entry name" value="Mannitol_DH_C"/>
</dbReference>
<evidence type="ECO:0000256" key="4">
    <source>
        <dbReference type="ARBA" id="ARBA00023002"/>
    </source>
</evidence>
<dbReference type="InterPro" id="IPR023027">
    <property type="entry name" value="Mannitol_DH_CS"/>
</dbReference>
<feature type="region of interest" description="Disordered" evidence="7">
    <location>
        <begin position="1"/>
        <end position="26"/>
    </location>
</feature>
<feature type="domain" description="Mannitol dehydrogenase N-terminal" evidence="8">
    <location>
        <begin position="47"/>
        <end position="290"/>
    </location>
</feature>
<evidence type="ECO:0000256" key="6">
    <source>
        <dbReference type="ARBA" id="ARBA00048615"/>
    </source>
</evidence>
<evidence type="ECO:0000256" key="3">
    <source>
        <dbReference type="ARBA" id="ARBA00016219"/>
    </source>
</evidence>
<evidence type="ECO:0000313" key="11">
    <source>
        <dbReference type="Proteomes" id="UP000199092"/>
    </source>
</evidence>
<dbReference type="RefSeq" id="WP_197677203.1">
    <property type="nucleotide sequence ID" value="NZ_LT629749.1"/>
</dbReference>
<dbReference type="InterPro" id="IPR013328">
    <property type="entry name" value="6PGD_dom2"/>
</dbReference>
<dbReference type="SUPFAM" id="SSF51735">
    <property type="entry name" value="NAD(P)-binding Rossmann-fold domains"/>
    <property type="match status" value="1"/>
</dbReference>
<dbReference type="AlphaFoldDB" id="A0A1H1NRD3"/>
<keyword evidence="5" id="KW-0520">NAD</keyword>
<dbReference type="Gene3D" id="3.40.50.720">
    <property type="entry name" value="NAD(P)-binding Rossmann-like Domain"/>
    <property type="match status" value="1"/>
</dbReference>
<dbReference type="EMBL" id="LT629749">
    <property type="protein sequence ID" value="SDS01518.1"/>
    <property type="molecule type" value="Genomic_DNA"/>
</dbReference>
<dbReference type="Pfam" id="PF01232">
    <property type="entry name" value="Mannitol_dh"/>
    <property type="match status" value="1"/>
</dbReference>
<dbReference type="InterPro" id="IPR000669">
    <property type="entry name" value="Mannitol_DH"/>
</dbReference>
<dbReference type="EC" id="1.1.1.17" evidence="2"/>
<dbReference type="InterPro" id="IPR036291">
    <property type="entry name" value="NAD(P)-bd_dom_sf"/>
</dbReference>
<dbReference type="PRINTS" id="PR00084">
    <property type="entry name" value="MTLDHDRGNASE"/>
</dbReference>
<evidence type="ECO:0000256" key="1">
    <source>
        <dbReference type="ARBA" id="ARBA00006541"/>
    </source>
</evidence>
<organism evidence="10 11">
    <name type="scientific">Friedmanniella luteola</name>
    <dbReference type="NCBI Taxonomy" id="546871"/>
    <lineage>
        <taxon>Bacteria</taxon>
        <taxon>Bacillati</taxon>
        <taxon>Actinomycetota</taxon>
        <taxon>Actinomycetes</taxon>
        <taxon>Propionibacteriales</taxon>
        <taxon>Nocardioidaceae</taxon>
        <taxon>Friedmanniella</taxon>
    </lineage>
</organism>
<dbReference type="InterPro" id="IPR008927">
    <property type="entry name" value="6-PGluconate_DH-like_C_sf"/>
</dbReference>
<evidence type="ECO:0000259" key="9">
    <source>
        <dbReference type="Pfam" id="PF08125"/>
    </source>
</evidence>
<evidence type="ECO:0000313" key="10">
    <source>
        <dbReference type="EMBL" id="SDS01518.1"/>
    </source>
</evidence>
<evidence type="ECO:0000256" key="5">
    <source>
        <dbReference type="ARBA" id="ARBA00023027"/>
    </source>
</evidence>
<name>A0A1H1NRD3_9ACTN</name>
<comment type="catalytic activity">
    <reaction evidence="6">
        <text>D-mannitol 1-phosphate + NAD(+) = beta-D-fructose 6-phosphate + NADH + H(+)</text>
        <dbReference type="Rhea" id="RHEA:19661"/>
        <dbReference type="ChEBI" id="CHEBI:15378"/>
        <dbReference type="ChEBI" id="CHEBI:57540"/>
        <dbReference type="ChEBI" id="CHEBI:57634"/>
        <dbReference type="ChEBI" id="CHEBI:57945"/>
        <dbReference type="ChEBI" id="CHEBI:61381"/>
        <dbReference type="EC" id="1.1.1.17"/>
    </reaction>
</comment>
<dbReference type="STRING" id="546871.SAMN04488543_0923"/>
<dbReference type="InterPro" id="IPR050988">
    <property type="entry name" value="Mannitol_DH/Oxidoreductase"/>
</dbReference>
<dbReference type="PROSITE" id="PS00974">
    <property type="entry name" value="MANNITOL_DHGENASE"/>
    <property type="match status" value="1"/>
</dbReference>
<proteinExistence type="inferred from homology"/>
<dbReference type="Gene3D" id="1.10.1040.10">
    <property type="entry name" value="N-(1-d-carboxylethyl)-l-norvaline Dehydrogenase, domain 2"/>
    <property type="match status" value="1"/>
</dbReference>
<gene>
    <name evidence="10" type="ORF">SAMN04488543_0923</name>
</gene>
<dbReference type="PANTHER" id="PTHR43362">
    <property type="entry name" value="MANNITOL DEHYDROGENASE DSF1-RELATED"/>
    <property type="match status" value="1"/>
</dbReference>
<dbReference type="GO" id="GO:0008926">
    <property type="term" value="F:mannitol-1-phosphate 5-dehydrogenase activity"/>
    <property type="evidence" value="ECO:0007669"/>
    <property type="project" value="UniProtKB-EC"/>
</dbReference>
<evidence type="ECO:0000256" key="2">
    <source>
        <dbReference type="ARBA" id="ARBA00012939"/>
    </source>
</evidence>
<dbReference type="Proteomes" id="UP000199092">
    <property type="component" value="Chromosome I"/>
</dbReference>
<comment type="similarity">
    <text evidence="1">Belongs to the mannitol dehydrogenase family.</text>
</comment>
<keyword evidence="4" id="KW-0560">Oxidoreductase</keyword>
<keyword evidence="11" id="KW-1185">Reference proteome</keyword>
<dbReference type="SUPFAM" id="SSF48179">
    <property type="entry name" value="6-phosphogluconate dehydrogenase C-terminal domain-like"/>
    <property type="match status" value="1"/>
</dbReference>
<reference evidence="10 11" key="1">
    <citation type="submission" date="2016-10" db="EMBL/GenBank/DDBJ databases">
        <authorList>
            <person name="de Groot N.N."/>
        </authorList>
    </citation>
    <scope>NUCLEOTIDE SEQUENCE [LARGE SCALE GENOMIC DNA]</scope>
    <source>
        <strain evidence="10 11">DSM 21741</strain>
    </source>
</reference>
<accession>A0A1H1NRD3</accession>
<feature type="domain" description="Mannitol dehydrogenase C-terminal" evidence="9">
    <location>
        <begin position="299"/>
        <end position="484"/>
    </location>
</feature>
<protein>
    <recommendedName>
        <fullName evidence="3">Mannitol-1-phosphate 5-dehydrogenase</fullName>
        <ecNumber evidence="2">1.1.1.17</ecNumber>
    </recommendedName>
</protein>
<dbReference type="Pfam" id="PF08125">
    <property type="entry name" value="Mannitol_dh_C"/>
    <property type="match status" value="1"/>
</dbReference>
<dbReference type="GO" id="GO:0019594">
    <property type="term" value="P:mannitol metabolic process"/>
    <property type="evidence" value="ECO:0007669"/>
    <property type="project" value="InterPro"/>
</dbReference>
<evidence type="ECO:0000259" key="8">
    <source>
        <dbReference type="Pfam" id="PF01232"/>
    </source>
</evidence>
<dbReference type="PANTHER" id="PTHR43362:SF1">
    <property type="entry name" value="MANNITOL DEHYDROGENASE 2-RELATED"/>
    <property type="match status" value="1"/>
</dbReference>
<evidence type="ECO:0000256" key="7">
    <source>
        <dbReference type="SAM" id="MobiDB-lite"/>
    </source>
</evidence>
<dbReference type="InterPro" id="IPR013131">
    <property type="entry name" value="Mannitol_DH_N"/>
</dbReference>
<sequence>MTVTHARTDAPAPLSPEPPAPLHDGSVAALPDAVAVPGYDRSQLEPAVVHIGVGGFHRAHQAVYFDELARAGVSTGWGITGVGLRSPQMGEVLGDQDHLYTLVVRGPEGDDVRVIGSLVRYLFAPDDPEAVLATLADPRTRLVTLTITGSAYPAGEPDPEDPDVRADVATPGTPGTAFGFLVEGLRRRRAAGLAGFTVLSCDNAQHSGDLARAAVLATARLRDVGLAGWIEEQVTFPGSMVDRITPETTPEGRDAIARRHGIDDRWPVITEPFSQWIVEDRFCAGRPPLDEVGVQFVDDVRPFEIMKTRMLNGAHSALGHLASLAGFSTTAEAMADPTIRGFVRGYLHEVARGLLQVPGVDLDAYADTLVERFSNPQISDELARLCRRSSTKVPTYVLPSVQVALDHAGPREHLVLAVAAWMRYLRGTDDDGRALEVTDALADELRALAELGGTDPHPLLGRTDLFGALAATPGFAQELEAALTGLEDGALAAAAALQRDAGVEAQESAA</sequence>